<organism evidence="1 2">
    <name type="scientific">Opisthorchis viverrini</name>
    <name type="common">Southeast Asian liver fluke</name>
    <dbReference type="NCBI Taxonomy" id="6198"/>
    <lineage>
        <taxon>Eukaryota</taxon>
        <taxon>Metazoa</taxon>
        <taxon>Spiralia</taxon>
        <taxon>Lophotrochozoa</taxon>
        <taxon>Platyhelminthes</taxon>
        <taxon>Trematoda</taxon>
        <taxon>Digenea</taxon>
        <taxon>Opisthorchiida</taxon>
        <taxon>Opisthorchiata</taxon>
        <taxon>Opisthorchiidae</taxon>
        <taxon>Opisthorchis</taxon>
    </lineage>
</organism>
<sequence length="164" mass="19349">MGACLSLDHRWLLWRTHYFLKCNWPNQRKAHYKRSSRVAKTTNWKSPFLEPGHCSRQQISLFHLYERAPVFWKTHVFSECEYQNTEGTIQVYKLKVETEKLDADLLNLETPYLLWQLNRMLSANAGKCASFLGSLENVHLSTFHERKIQPKLTAEAESYQQTTN</sequence>
<evidence type="ECO:0000313" key="2">
    <source>
        <dbReference type="Proteomes" id="UP000243686"/>
    </source>
</evidence>
<evidence type="ECO:0000313" key="1">
    <source>
        <dbReference type="EMBL" id="OON17846.1"/>
    </source>
</evidence>
<dbReference type="Proteomes" id="UP000243686">
    <property type="component" value="Unassembled WGS sequence"/>
</dbReference>
<gene>
    <name evidence="1" type="ORF">X801_06311</name>
</gene>
<keyword evidence="2" id="KW-1185">Reference proteome</keyword>
<protein>
    <submittedName>
        <fullName evidence="1">Uncharacterized protein</fullName>
    </submittedName>
</protein>
<reference evidence="1 2" key="1">
    <citation type="submission" date="2015-03" db="EMBL/GenBank/DDBJ databases">
        <title>Draft genome of the nematode, Opisthorchis viverrini.</title>
        <authorList>
            <person name="Mitreva M."/>
        </authorList>
    </citation>
    <scope>NUCLEOTIDE SEQUENCE [LARGE SCALE GENOMIC DNA]</scope>
    <source>
        <strain evidence="1">Khon Kaen</strain>
    </source>
</reference>
<accession>A0A1S8WTN2</accession>
<proteinExistence type="predicted"/>
<dbReference type="AlphaFoldDB" id="A0A1S8WTN2"/>
<dbReference type="EMBL" id="KV894823">
    <property type="protein sequence ID" value="OON17846.1"/>
    <property type="molecule type" value="Genomic_DNA"/>
</dbReference>
<name>A0A1S8WTN2_OPIVI</name>